<evidence type="ECO:0000313" key="1">
    <source>
        <dbReference type="EMBL" id="KKL78565.1"/>
    </source>
</evidence>
<dbReference type="Gene3D" id="3.90.550.40">
    <property type="match status" value="1"/>
</dbReference>
<proteinExistence type="predicted"/>
<sequence length="407" mass="46202">MLATTVYDTPSSGYSFSMSKCREVLHQAGIQTEYVLLVGNCHVDDARNVIVQQFLLTKCDELIFIDADVVWEPKELLKLCQYDVDFVGGVYPYRKEGLGLSDDMPVGLLDGVYDPDENGLIEVHHLPTGFMRMRRNVIETLVKDAEHHKSKTEPRSLVPILFQRTFIDNVRWGGDVHFCNIWRETGGKIYGACEMRLGHEAYSVAHDSLGAYLRRIKTETLKYMVEKIRAREIPVELLVEARRYVGNVSYAAAEGALMLCALSKSDGPIIEAGSGLTTIVLAAANPEQTVWCLEHHPTWAMRTKELAYEAGVFNIALCTQRLNGGWYDLTDLHELPEHFGLGLVDGPPRKDSTSRMGFFLNFGKRTETIIVDDVGELRYRQELEKWSREHDRSIDFVDERAALIRRK</sequence>
<dbReference type="EMBL" id="LAZR01023418">
    <property type="protein sequence ID" value="KKL78565.1"/>
    <property type="molecule type" value="Genomic_DNA"/>
</dbReference>
<dbReference type="SUPFAM" id="SSF53448">
    <property type="entry name" value="Nucleotide-diphospho-sugar transferases"/>
    <property type="match status" value="1"/>
</dbReference>
<dbReference type="InterPro" id="IPR029063">
    <property type="entry name" value="SAM-dependent_MTases_sf"/>
</dbReference>
<protein>
    <submittedName>
        <fullName evidence="1">Uncharacterized protein</fullName>
    </submittedName>
</protein>
<accession>A0A0F9HA52</accession>
<comment type="caution">
    <text evidence="1">The sequence shown here is derived from an EMBL/GenBank/DDBJ whole genome shotgun (WGS) entry which is preliminary data.</text>
</comment>
<dbReference type="AlphaFoldDB" id="A0A0F9HA52"/>
<dbReference type="SUPFAM" id="SSF53335">
    <property type="entry name" value="S-adenosyl-L-methionine-dependent methyltransferases"/>
    <property type="match status" value="1"/>
</dbReference>
<dbReference type="InterPro" id="IPR029044">
    <property type="entry name" value="Nucleotide-diphossugar_trans"/>
</dbReference>
<organism evidence="1">
    <name type="scientific">marine sediment metagenome</name>
    <dbReference type="NCBI Taxonomy" id="412755"/>
    <lineage>
        <taxon>unclassified sequences</taxon>
        <taxon>metagenomes</taxon>
        <taxon>ecological metagenomes</taxon>
    </lineage>
</organism>
<reference evidence="1" key="1">
    <citation type="journal article" date="2015" name="Nature">
        <title>Complex archaea that bridge the gap between prokaryotes and eukaryotes.</title>
        <authorList>
            <person name="Spang A."/>
            <person name="Saw J.H."/>
            <person name="Jorgensen S.L."/>
            <person name="Zaremba-Niedzwiedzka K."/>
            <person name="Martijn J."/>
            <person name="Lind A.E."/>
            <person name="van Eijk R."/>
            <person name="Schleper C."/>
            <person name="Guy L."/>
            <person name="Ettema T.J."/>
        </authorList>
    </citation>
    <scope>NUCLEOTIDE SEQUENCE</scope>
</reference>
<dbReference type="Gene3D" id="3.40.50.150">
    <property type="entry name" value="Vaccinia Virus protein VP39"/>
    <property type="match status" value="1"/>
</dbReference>
<name>A0A0F9HA52_9ZZZZ</name>
<gene>
    <name evidence="1" type="ORF">LCGC14_2023570</name>
</gene>